<feature type="transmembrane region" description="Helical" evidence="1">
    <location>
        <begin position="152"/>
        <end position="177"/>
    </location>
</feature>
<gene>
    <name evidence="3" type="ORF">BV87_09000</name>
</gene>
<accession>A0A2D1R101</accession>
<feature type="transmembrane region" description="Helical" evidence="1">
    <location>
        <begin position="304"/>
        <end position="323"/>
    </location>
</feature>
<proteinExistence type="predicted"/>
<feature type="transmembrane region" description="Helical" evidence="1">
    <location>
        <begin position="54"/>
        <end position="72"/>
    </location>
</feature>
<dbReference type="EMBL" id="CP020925">
    <property type="protein sequence ID" value="ATP18516.1"/>
    <property type="molecule type" value="Genomic_DNA"/>
</dbReference>
<protein>
    <recommendedName>
        <fullName evidence="2">Inositolphosphotransferase Aur1/Ipt1 domain-containing protein</fullName>
    </recommendedName>
</protein>
<feature type="domain" description="Inositolphosphotransferase Aur1/Ipt1" evidence="2">
    <location>
        <begin position="128"/>
        <end position="315"/>
    </location>
</feature>
<dbReference type="AlphaFoldDB" id="A0A2D1R101"/>
<evidence type="ECO:0000256" key="1">
    <source>
        <dbReference type="SAM" id="Phobius"/>
    </source>
</evidence>
<dbReference type="GO" id="GO:0016020">
    <property type="term" value="C:membrane"/>
    <property type="evidence" value="ECO:0007669"/>
    <property type="project" value="UniProtKB-SubCell"/>
</dbReference>
<dbReference type="InterPro" id="IPR026841">
    <property type="entry name" value="Aur1/Ipt1"/>
</dbReference>
<reference evidence="3 4" key="1">
    <citation type="submission" date="2017-04" db="EMBL/GenBank/DDBJ databases">
        <title>Characterization, genome and methylation analysis of a phthalic acid esters degrading strain Sphingobium yanoikuyae SHJ.</title>
        <authorList>
            <person name="Feng L."/>
        </authorList>
    </citation>
    <scope>NUCLEOTIDE SEQUENCE [LARGE SCALE GENOMIC DNA]</scope>
    <source>
        <strain evidence="3 4">SHJ</strain>
    </source>
</reference>
<keyword evidence="1" id="KW-1133">Transmembrane helix</keyword>
<evidence type="ECO:0000313" key="3">
    <source>
        <dbReference type="EMBL" id="ATP18516.1"/>
    </source>
</evidence>
<organism evidence="3 4">
    <name type="scientific">Sphingobium yanoikuyae</name>
    <name type="common">Sphingomonas yanoikuyae</name>
    <dbReference type="NCBI Taxonomy" id="13690"/>
    <lineage>
        <taxon>Bacteria</taxon>
        <taxon>Pseudomonadati</taxon>
        <taxon>Pseudomonadota</taxon>
        <taxon>Alphaproteobacteria</taxon>
        <taxon>Sphingomonadales</taxon>
        <taxon>Sphingomonadaceae</taxon>
        <taxon>Sphingobium</taxon>
    </lineage>
</organism>
<dbReference type="Proteomes" id="UP000037029">
    <property type="component" value="Chromosome"/>
</dbReference>
<feature type="transmembrane region" description="Helical" evidence="1">
    <location>
        <begin position="250"/>
        <end position="273"/>
    </location>
</feature>
<feature type="transmembrane region" description="Helical" evidence="1">
    <location>
        <begin position="92"/>
        <end position="117"/>
    </location>
</feature>
<keyword evidence="1" id="KW-0812">Transmembrane</keyword>
<evidence type="ECO:0000259" key="2">
    <source>
        <dbReference type="Pfam" id="PF14378"/>
    </source>
</evidence>
<dbReference type="Pfam" id="PF14378">
    <property type="entry name" value="PAP2_3"/>
    <property type="match status" value="1"/>
</dbReference>
<sequence>MVIGNIVVRVRSVCAGCLHDFRHSWPVILLAMLMTILLAAAATVQSFHVDIVDLAPLYVAIIIFLASGLYILRRTPSGNAAMAAREGSGQRLGHILVLTGLFYFMAATAALGCAALARTALPYADTMLAAADRALYFDWLAMMAWFQASPRIATLLIHAYAAINWQPQLAILLLCGLGHPALAYRFMTAWGMCLLLTIVMFPFFPAVAAFHHYNVDPAQMPGATAWASWHLEALMEELRSGAKATLDSDALTGIITMPSFHAASAILLIFAFWPFPWLRWPFLLLNMVMFASAVPVGGHYLVDTLGGLMLALIAIGTAIAVHGRGEDIRLDWKTIGHQVRRREAGLASA</sequence>
<keyword evidence="1" id="KW-0472">Membrane</keyword>
<feature type="transmembrane region" description="Helical" evidence="1">
    <location>
        <begin position="27"/>
        <end position="48"/>
    </location>
</feature>
<feature type="transmembrane region" description="Helical" evidence="1">
    <location>
        <begin position="189"/>
        <end position="210"/>
    </location>
</feature>
<feature type="transmembrane region" description="Helical" evidence="1">
    <location>
        <begin position="280"/>
        <end position="298"/>
    </location>
</feature>
<name>A0A2D1R101_SPHYA</name>
<evidence type="ECO:0000313" key="4">
    <source>
        <dbReference type="Proteomes" id="UP000037029"/>
    </source>
</evidence>